<evidence type="ECO:0000256" key="1">
    <source>
        <dbReference type="SAM" id="MobiDB-lite"/>
    </source>
</evidence>
<reference evidence="3" key="1">
    <citation type="submission" date="2020-07" db="EMBL/GenBank/DDBJ databases">
        <authorList>
            <person name="Nazaruddin N."/>
        </authorList>
    </citation>
    <scope>NUCLEOTIDE SEQUENCE</scope>
</reference>
<feature type="signal peptide" evidence="2">
    <location>
        <begin position="1"/>
        <end position="27"/>
    </location>
</feature>
<dbReference type="EMBL" id="CAJDYZ010004190">
    <property type="protein sequence ID" value="CAD1471032.1"/>
    <property type="molecule type" value="Genomic_DNA"/>
</dbReference>
<gene>
    <name evidence="3" type="ORF">MHI_LOCUS210416</name>
</gene>
<organism evidence="3 4">
    <name type="scientific">Heterotrigona itama</name>
    <dbReference type="NCBI Taxonomy" id="395501"/>
    <lineage>
        <taxon>Eukaryota</taxon>
        <taxon>Metazoa</taxon>
        <taxon>Ecdysozoa</taxon>
        <taxon>Arthropoda</taxon>
        <taxon>Hexapoda</taxon>
        <taxon>Insecta</taxon>
        <taxon>Pterygota</taxon>
        <taxon>Neoptera</taxon>
        <taxon>Endopterygota</taxon>
        <taxon>Hymenoptera</taxon>
        <taxon>Apocrita</taxon>
        <taxon>Aculeata</taxon>
        <taxon>Apoidea</taxon>
        <taxon>Anthophila</taxon>
        <taxon>Apidae</taxon>
        <taxon>Heterotrigona</taxon>
    </lineage>
</organism>
<dbReference type="OrthoDB" id="10454135at2759"/>
<sequence>MPKFFHWICGRLFLLLDHLMQLQELHGSLDDHSLATSSMVALDASLLVLRISKHIPLKLIISSGAFQTSGDITTYPGIATTYHLLADTLCHLSGRCRTSRSEKEVNARNSVSLDKKLGQEPM</sequence>
<comment type="caution">
    <text evidence="3">The sequence shown here is derived from an EMBL/GenBank/DDBJ whole genome shotgun (WGS) entry which is preliminary data.</text>
</comment>
<feature type="non-terminal residue" evidence="3">
    <location>
        <position position="1"/>
    </location>
</feature>
<feature type="region of interest" description="Disordered" evidence="1">
    <location>
        <begin position="101"/>
        <end position="122"/>
    </location>
</feature>
<name>A0A6V7GY93_9HYME</name>
<dbReference type="Proteomes" id="UP000752696">
    <property type="component" value="Unassembled WGS sequence"/>
</dbReference>
<accession>A0A6V7GY93</accession>
<feature type="chain" id="PRO_5028483860" evidence="2">
    <location>
        <begin position="28"/>
        <end position="122"/>
    </location>
</feature>
<keyword evidence="2" id="KW-0732">Signal</keyword>
<proteinExistence type="predicted"/>
<evidence type="ECO:0000256" key="2">
    <source>
        <dbReference type="SAM" id="SignalP"/>
    </source>
</evidence>
<feature type="compositionally biased region" description="Basic and acidic residues" evidence="1">
    <location>
        <begin position="113"/>
        <end position="122"/>
    </location>
</feature>
<keyword evidence="4" id="KW-1185">Reference proteome</keyword>
<evidence type="ECO:0000313" key="4">
    <source>
        <dbReference type="Proteomes" id="UP000752696"/>
    </source>
</evidence>
<evidence type="ECO:0000313" key="3">
    <source>
        <dbReference type="EMBL" id="CAD1471032.1"/>
    </source>
</evidence>
<dbReference type="AlphaFoldDB" id="A0A6V7GY93"/>
<protein>
    <submittedName>
        <fullName evidence="3">Uncharacterized protein</fullName>
    </submittedName>
</protein>